<feature type="transmembrane region" description="Helical" evidence="2">
    <location>
        <begin position="12"/>
        <end position="37"/>
    </location>
</feature>
<feature type="region of interest" description="Disordered" evidence="1">
    <location>
        <begin position="234"/>
        <end position="286"/>
    </location>
</feature>
<evidence type="ECO:0000256" key="1">
    <source>
        <dbReference type="SAM" id="MobiDB-lite"/>
    </source>
</evidence>
<name>A0A1X7VEJ6_AMPQE</name>
<accession>A0A1X7VEJ6</accession>
<sequence>MMNVLEFERLVWPSLSLVATFVSGLLFIIAMATPGWFKIDLQLFGQARGNISLGLIQGRQVIDGEDGALLQDTHFYTFEKFDGVIGLVSLYLLLLFLLLTIPLSLLNLCVEFLNTYQVVKKWWKGPSAIYVLSLIIVVLASLSAAVSSDFYVVDLSDPHNIHQIINNSLPSANLHKYEGTASLQYSAYLFYVGACISVLPVLLSWRLAVLLPVFYDVKVLGKMGIDIPERTELEVYEGQEVASDEEEDEEGEEEEDSDDDDDDDDDDDEESEESYHYPSSSQQPKRPVAAGYLTYHHMSEIQSWNSKIDPIQLEHILNITFTSSINISIQIIWLFP</sequence>
<proteinExistence type="predicted"/>
<dbReference type="AlphaFoldDB" id="A0A1X7VEJ6"/>
<feature type="transmembrane region" description="Helical" evidence="2">
    <location>
        <begin position="127"/>
        <end position="146"/>
    </location>
</feature>
<dbReference type="InParanoid" id="A0A1X7VEJ6"/>
<evidence type="ECO:0000313" key="3">
    <source>
        <dbReference type="EnsemblMetazoa" id="Aqu2.1.38139_001"/>
    </source>
</evidence>
<reference evidence="3" key="1">
    <citation type="submission" date="2017-05" db="UniProtKB">
        <authorList>
            <consortium name="EnsemblMetazoa"/>
        </authorList>
    </citation>
    <scope>IDENTIFICATION</scope>
</reference>
<protein>
    <submittedName>
        <fullName evidence="3">Uncharacterized protein</fullName>
    </submittedName>
</protein>
<feature type="transmembrane region" description="Helical" evidence="2">
    <location>
        <begin position="188"/>
        <end position="215"/>
    </location>
</feature>
<organism evidence="3">
    <name type="scientific">Amphimedon queenslandica</name>
    <name type="common">Sponge</name>
    <dbReference type="NCBI Taxonomy" id="400682"/>
    <lineage>
        <taxon>Eukaryota</taxon>
        <taxon>Metazoa</taxon>
        <taxon>Porifera</taxon>
        <taxon>Demospongiae</taxon>
        <taxon>Heteroscleromorpha</taxon>
        <taxon>Haplosclerida</taxon>
        <taxon>Niphatidae</taxon>
        <taxon>Amphimedon</taxon>
    </lineage>
</organism>
<dbReference type="SUPFAM" id="SSF48371">
    <property type="entry name" value="ARM repeat"/>
    <property type="match status" value="1"/>
</dbReference>
<feature type="compositionally biased region" description="Acidic residues" evidence="1">
    <location>
        <begin position="234"/>
        <end position="272"/>
    </location>
</feature>
<keyword evidence="2" id="KW-0472">Membrane</keyword>
<feature type="transmembrane region" description="Helical" evidence="2">
    <location>
        <begin position="84"/>
        <end position="106"/>
    </location>
</feature>
<evidence type="ECO:0000256" key="2">
    <source>
        <dbReference type="SAM" id="Phobius"/>
    </source>
</evidence>
<keyword evidence="2" id="KW-1133">Transmembrane helix</keyword>
<keyword evidence="2" id="KW-0812">Transmembrane</keyword>
<dbReference type="InterPro" id="IPR016024">
    <property type="entry name" value="ARM-type_fold"/>
</dbReference>
<dbReference type="EnsemblMetazoa" id="Aqu2.1.38139_001">
    <property type="protein sequence ID" value="Aqu2.1.38139_001"/>
    <property type="gene ID" value="Aqu2.1.38139"/>
</dbReference>